<comment type="caution">
    <text evidence="2">The sequence shown here is derived from an EMBL/GenBank/DDBJ whole genome shotgun (WGS) entry which is preliminary data.</text>
</comment>
<dbReference type="Pfam" id="PF14329">
    <property type="entry name" value="DUF4386"/>
    <property type="match status" value="1"/>
</dbReference>
<name>A0ABV7AN51_9RHOB</name>
<evidence type="ECO:0000313" key="2">
    <source>
        <dbReference type="EMBL" id="MFC2970371.1"/>
    </source>
</evidence>
<proteinExistence type="predicted"/>
<gene>
    <name evidence="2" type="ORF">ACFOES_19920</name>
</gene>
<feature type="transmembrane region" description="Helical" evidence="1">
    <location>
        <begin position="202"/>
        <end position="223"/>
    </location>
</feature>
<evidence type="ECO:0000256" key="1">
    <source>
        <dbReference type="SAM" id="Phobius"/>
    </source>
</evidence>
<keyword evidence="1" id="KW-0472">Membrane</keyword>
<keyword evidence="1" id="KW-0812">Transmembrane</keyword>
<sequence length="238" mass="24915">MPSLAPNPQRLARLAGLLYLAIIVLGIGAELAIRAPLIVPGDAAATAANVLAHQGLFRLGLAADAAMALCDVALALLLYALLRPAGPLLAMTATAFRLVQTAVIAANLLNFNAALMLLTRGEALGGLDAAQRETLAMLALENHGIGYDIGLAFFALNCLILGLLLFRSGYFPRLLGPLMGVAGLVYLTGSSLRLLAPGLYEAFSPAYGLCLLAELSLCLWLLIRGVNMARWPAQARVS</sequence>
<feature type="transmembrane region" description="Helical" evidence="1">
    <location>
        <begin position="94"/>
        <end position="118"/>
    </location>
</feature>
<dbReference type="Proteomes" id="UP001595443">
    <property type="component" value="Unassembled WGS sequence"/>
</dbReference>
<dbReference type="InterPro" id="IPR025495">
    <property type="entry name" value="DUF4386"/>
</dbReference>
<feature type="transmembrane region" description="Helical" evidence="1">
    <location>
        <begin position="59"/>
        <end position="82"/>
    </location>
</feature>
<feature type="transmembrane region" description="Helical" evidence="1">
    <location>
        <begin position="145"/>
        <end position="166"/>
    </location>
</feature>
<evidence type="ECO:0000313" key="3">
    <source>
        <dbReference type="Proteomes" id="UP001595443"/>
    </source>
</evidence>
<organism evidence="2 3">
    <name type="scientific">Acidimangrovimonas pyrenivorans</name>
    <dbReference type="NCBI Taxonomy" id="2030798"/>
    <lineage>
        <taxon>Bacteria</taxon>
        <taxon>Pseudomonadati</taxon>
        <taxon>Pseudomonadota</taxon>
        <taxon>Alphaproteobacteria</taxon>
        <taxon>Rhodobacterales</taxon>
        <taxon>Paracoccaceae</taxon>
        <taxon>Acidimangrovimonas</taxon>
    </lineage>
</organism>
<dbReference type="EMBL" id="JBHRSK010000018">
    <property type="protein sequence ID" value="MFC2970371.1"/>
    <property type="molecule type" value="Genomic_DNA"/>
</dbReference>
<keyword evidence="1" id="KW-1133">Transmembrane helix</keyword>
<keyword evidence="3" id="KW-1185">Reference proteome</keyword>
<feature type="transmembrane region" description="Helical" evidence="1">
    <location>
        <begin position="178"/>
        <end position="196"/>
    </location>
</feature>
<reference evidence="3" key="1">
    <citation type="journal article" date="2019" name="Int. J. Syst. Evol. Microbiol.">
        <title>The Global Catalogue of Microorganisms (GCM) 10K type strain sequencing project: providing services to taxonomists for standard genome sequencing and annotation.</title>
        <authorList>
            <consortium name="The Broad Institute Genomics Platform"/>
            <consortium name="The Broad Institute Genome Sequencing Center for Infectious Disease"/>
            <person name="Wu L."/>
            <person name="Ma J."/>
        </authorList>
    </citation>
    <scope>NUCLEOTIDE SEQUENCE [LARGE SCALE GENOMIC DNA]</scope>
    <source>
        <strain evidence="3">KCTC 62192</strain>
    </source>
</reference>
<accession>A0ABV7AN51</accession>
<protein>
    <submittedName>
        <fullName evidence="2">DUF4386 domain-containing protein</fullName>
    </submittedName>
</protein>
<dbReference type="RefSeq" id="WP_377835264.1">
    <property type="nucleotide sequence ID" value="NZ_JBHRSK010000018.1"/>
</dbReference>